<evidence type="ECO:0000256" key="3">
    <source>
        <dbReference type="ARBA" id="ARBA00023002"/>
    </source>
</evidence>
<dbReference type="NCBIfam" id="TIGR03860">
    <property type="entry name" value="FMN_nitrolo"/>
    <property type="match status" value="1"/>
</dbReference>
<keyword evidence="10" id="KW-1185">Reference proteome</keyword>
<feature type="binding site" evidence="6">
    <location>
        <position position="58"/>
    </location>
    <ligand>
        <name>FMN</name>
        <dbReference type="ChEBI" id="CHEBI:58210"/>
    </ligand>
</feature>
<dbReference type="EMBL" id="CP127294">
    <property type="protein sequence ID" value="WIX83192.1"/>
    <property type="molecule type" value="Genomic_DNA"/>
</dbReference>
<feature type="binding site" evidence="6">
    <location>
        <position position="104"/>
    </location>
    <ligand>
        <name>FMN</name>
        <dbReference type="ChEBI" id="CHEBI:58210"/>
    </ligand>
</feature>
<dbReference type="InterPro" id="IPR016215">
    <property type="entry name" value="NTA_MOA"/>
</dbReference>
<evidence type="ECO:0000256" key="5">
    <source>
        <dbReference type="ARBA" id="ARBA00033748"/>
    </source>
</evidence>
<proteinExistence type="inferred from homology"/>
<accession>A0A9Y2INQ4</accession>
<dbReference type="PIRSF" id="PIRSF000337">
    <property type="entry name" value="NTA_MOA"/>
    <property type="match status" value="1"/>
</dbReference>
<dbReference type="InterPro" id="IPR011251">
    <property type="entry name" value="Luciferase-like_dom"/>
</dbReference>
<keyword evidence="4 9" id="KW-0503">Monooxygenase</keyword>
<evidence type="ECO:0000256" key="2">
    <source>
        <dbReference type="ARBA" id="ARBA00022643"/>
    </source>
</evidence>
<evidence type="ECO:0000313" key="9">
    <source>
        <dbReference type="EMBL" id="WIX83192.1"/>
    </source>
</evidence>
<dbReference type="AlphaFoldDB" id="A0A9Y2INQ4"/>
<feature type="binding site" evidence="6">
    <location>
        <position position="230"/>
    </location>
    <ligand>
        <name>FMN</name>
        <dbReference type="ChEBI" id="CHEBI:58210"/>
    </ligand>
</feature>
<dbReference type="RefSeq" id="WP_285973746.1">
    <property type="nucleotide sequence ID" value="NZ_CP127294.1"/>
</dbReference>
<evidence type="ECO:0000256" key="6">
    <source>
        <dbReference type="PIRSR" id="PIRSR000337-1"/>
    </source>
</evidence>
<evidence type="ECO:0000256" key="1">
    <source>
        <dbReference type="ARBA" id="ARBA00022630"/>
    </source>
</evidence>
<evidence type="ECO:0000256" key="7">
    <source>
        <dbReference type="SAM" id="MobiDB-lite"/>
    </source>
</evidence>
<organism evidence="9 10">
    <name type="scientific">Amycolatopsis carbonis</name>
    <dbReference type="NCBI Taxonomy" id="715471"/>
    <lineage>
        <taxon>Bacteria</taxon>
        <taxon>Bacillati</taxon>
        <taxon>Actinomycetota</taxon>
        <taxon>Actinomycetes</taxon>
        <taxon>Pseudonocardiales</taxon>
        <taxon>Pseudonocardiaceae</taxon>
        <taxon>Amycolatopsis</taxon>
    </lineage>
</organism>
<dbReference type="Gene3D" id="3.20.20.30">
    <property type="entry name" value="Luciferase-like domain"/>
    <property type="match status" value="1"/>
</dbReference>
<feature type="region of interest" description="Disordered" evidence="7">
    <location>
        <begin position="426"/>
        <end position="457"/>
    </location>
</feature>
<dbReference type="EC" id="1.14.-.-" evidence="9"/>
<keyword evidence="1 6" id="KW-0285">Flavoprotein</keyword>
<dbReference type="PANTHER" id="PTHR30011:SF16">
    <property type="entry name" value="C2H2 FINGER DOMAIN TRANSCRIPTION FACTOR (EUROFUNG)-RELATED"/>
    <property type="match status" value="1"/>
</dbReference>
<dbReference type="InterPro" id="IPR051260">
    <property type="entry name" value="Diverse_substr_monoxygenases"/>
</dbReference>
<dbReference type="InterPro" id="IPR036661">
    <property type="entry name" value="Luciferase-like_sf"/>
</dbReference>
<reference evidence="9 10" key="1">
    <citation type="submission" date="2023-06" db="EMBL/GenBank/DDBJ databases">
        <authorList>
            <person name="Oyuntsetseg B."/>
            <person name="Kim S.B."/>
        </authorList>
    </citation>
    <scope>NUCLEOTIDE SEQUENCE [LARGE SCALE GENOMIC DNA]</scope>
    <source>
        <strain evidence="9 10">2-15</strain>
    </source>
</reference>
<evidence type="ECO:0000313" key="10">
    <source>
        <dbReference type="Proteomes" id="UP001236014"/>
    </source>
</evidence>
<evidence type="ECO:0000259" key="8">
    <source>
        <dbReference type="Pfam" id="PF00296"/>
    </source>
</evidence>
<dbReference type="GO" id="GO:0004497">
    <property type="term" value="F:monooxygenase activity"/>
    <property type="evidence" value="ECO:0007669"/>
    <property type="project" value="UniProtKB-KW"/>
</dbReference>
<feature type="compositionally biased region" description="Basic and acidic residues" evidence="7">
    <location>
        <begin position="438"/>
        <end position="449"/>
    </location>
</feature>
<comment type="similarity">
    <text evidence="5">Belongs to the NtaA/SnaA/DszA monooxygenase family.</text>
</comment>
<dbReference type="KEGG" id="acab:QRX50_21735"/>
<feature type="domain" description="Luciferase-like" evidence="8">
    <location>
        <begin position="10"/>
        <end position="387"/>
    </location>
</feature>
<keyword evidence="2 6" id="KW-0288">FMN</keyword>
<protein>
    <submittedName>
        <fullName evidence="9">NtaA/DmoA family FMN-dependent monooxygenase</fullName>
        <ecNumber evidence="9">1.14.-.-</ecNumber>
    </submittedName>
</protein>
<gene>
    <name evidence="9" type="ORF">QRX50_21735</name>
</gene>
<keyword evidence="3 9" id="KW-0560">Oxidoreductase</keyword>
<feature type="binding site" evidence="6">
    <location>
        <position position="154"/>
    </location>
    <ligand>
        <name>FMN</name>
        <dbReference type="ChEBI" id="CHEBI:58210"/>
    </ligand>
</feature>
<dbReference type="Pfam" id="PF00296">
    <property type="entry name" value="Bac_luciferase"/>
    <property type="match status" value="1"/>
</dbReference>
<name>A0A9Y2INQ4_9PSEU</name>
<feature type="binding site" evidence="6">
    <location>
        <position position="158"/>
    </location>
    <ligand>
        <name>FMN</name>
        <dbReference type="ChEBI" id="CHEBI:58210"/>
    </ligand>
</feature>
<dbReference type="PANTHER" id="PTHR30011">
    <property type="entry name" value="ALKANESULFONATE MONOOXYGENASE-RELATED"/>
    <property type="match status" value="1"/>
</dbReference>
<dbReference type="SUPFAM" id="SSF51679">
    <property type="entry name" value="Bacterial luciferase-like"/>
    <property type="match status" value="1"/>
</dbReference>
<sequence>MPERMLFNAFHMFAVSHHAQGLWAEPDSRQLGYTDPAMWLDLARTLERGRFDTLFFADVLAPYDTYRGSRDAAVREGMQFPTGDPSVLIPLLAYHTEHLGYTFTQNILQEHPYPFARKVSTLDHLTGGRVAWNIVTSFLPGAGRNLGYGGLPGHEERYGRAEDFTQAALKLWLHSWEDGAVLRDRARREFADPAKVHAIVHNGPCYQLDGPHLSEPSPQRVPVLFNAGVSPTGRAFAGRYAECLFINSQDPAEAAPIVADVRRAAAAAGRNPAYIKVFVPQSYLLAGTEAEARRRHTELLERQTVEGNLARASVFAGHDFGLDAPDALVGDLRRREVSEPVRKLLATTTRDDWTLGELILSRTNKRVVGTPEQIVENIARWRDAGVDGINLEYVISPTSFTEFVDHVVPLLQARGLMQREYRPGTLREKLFPGGGPRPPRDHPAWELRPRCGPASGR</sequence>
<evidence type="ECO:0000256" key="4">
    <source>
        <dbReference type="ARBA" id="ARBA00023033"/>
    </source>
</evidence>
<dbReference type="GO" id="GO:0016705">
    <property type="term" value="F:oxidoreductase activity, acting on paired donors, with incorporation or reduction of molecular oxygen"/>
    <property type="evidence" value="ECO:0007669"/>
    <property type="project" value="InterPro"/>
</dbReference>
<dbReference type="Proteomes" id="UP001236014">
    <property type="component" value="Chromosome"/>
</dbReference>